<dbReference type="EC" id="2.4.-.-" evidence="3"/>
<dbReference type="SUPFAM" id="SSF53448">
    <property type="entry name" value="Nucleotide-diphospho-sugar transferases"/>
    <property type="match status" value="1"/>
</dbReference>
<keyword evidence="1" id="KW-0812">Transmembrane</keyword>
<keyword evidence="1" id="KW-0472">Membrane</keyword>
<dbReference type="Proteomes" id="UP000276733">
    <property type="component" value="Unassembled WGS sequence"/>
</dbReference>
<proteinExistence type="predicted"/>
<feature type="domain" description="Glycosyltransferase 2-like" evidence="2">
    <location>
        <begin position="4"/>
        <end position="114"/>
    </location>
</feature>
<sequence>MRVSIIIINYNTKDITLNCLKSIYEHTIEIDFEIIVVDNASSDNSVEAIKVSYPLVKIIESNENLGFGRANNLGAKYAQGEYLFLLNSDTLLIENTLSVLYSFMKDRDSENIGACGVSLLNGQQQKTISAGHFPSLLQEFSDIGFRHLYNNYYNNNLSLAFSITKGEGVREVDYICGADIFIKKELFNELKGFDEDYFMYFEETDLFFRLKRKGYSSVILTNHHLIHLEGGSTVQKETKWCLKKYQMLMNSKILYYKKHKSFLALFLMKIFNTLFTTIHPIYKGNRLNIYKTIWQ</sequence>
<dbReference type="EMBL" id="UYIQ01000001">
    <property type="protein sequence ID" value="VDG81721.1"/>
    <property type="molecule type" value="Genomic_DNA"/>
</dbReference>
<evidence type="ECO:0000256" key="1">
    <source>
        <dbReference type="SAM" id="Phobius"/>
    </source>
</evidence>
<keyword evidence="3" id="KW-0808">Transferase</keyword>
<gene>
    <name evidence="3" type="primary">wbbL_2</name>
    <name evidence="3" type="ORF">NCTC11458_01014</name>
</gene>
<feature type="transmembrane region" description="Helical" evidence="1">
    <location>
        <begin position="262"/>
        <end position="282"/>
    </location>
</feature>
<evidence type="ECO:0000313" key="3">
    <source>
        <dbReference type="EMBL" id="VDG81721.1"/>
    </source>
</evidence>
<dbReference type="CDD" id="cd04186">
    <property type="entry name" value="GT_2_like_c"/>
    <property type="match status" value="1"/>
</dbReference>
<comment type="caution">
    <text evidence="3">The sequence shown here is derived from an EMBL/GenBank/DDBJ whole genome shotgun (WGS) entry which is preliminary data.</text>
</comment>
<dbReference type="AlphaFoldDB" id="A0A7Z8YD35"/>
<evidence type="ECO:0000259" key="2">
    <source>
        <dbReference type="Pfam" id="PF00535"/>
    </source>
</evidence>
<dbReference type="GO" id="GO:0016757">
    <property type="term" value="F:glycosyltransferase activity"/>
    <property type="evidence" value="ECO:0007669"/>
    <property type="project" value="UniProtKB-KW"/>
</dbReference>
<organism evidence="3 4">
    <name type="scientific">Capnocytophaga ochracea</name>
    <dbReference type="NCBI Taxonomy" id="1018"/>
    <lineage>
        <taxon>Bacteria</taxon>
        <taxon>Pseudomonadati</taxon>
        <taxon>Bacteroidota</taxon>
        <taxon>Flavobacteriia</taxon>
        <taxon>Flavobacteriales</taxon>
        <taxon>Flavobacteriaceae</taxon>
        <taxon>Capnocytophaga</taxon>
    </lineage>
</organism>
<protein>
    <submittedName>
        <fullName evidence="3">B-glycosyltransferase</fullName>
        <ecNumber evidence="3">2.4.-.-</ecNumber>
    </submittedName>
</protein>
<name>A0A7Z8YD35_CAPOC</name>
<dbReference type="PANTHER" id="PTHR43179">
    <property type="entry name" value="RHAMNOSYLTRANSFERASE WBBL"/>
    <property type="match status" value="1"/>
</dbReference>
<dbReference type="Pfam" id="PF00535">
    <property type="entry name" value="Glycos_transf_2"/>
    <property type="match status" value="1"/>
</dbReference>
<dbReference type="PANTHER" id="PTHR43179:SF7">
    <property type="entry name" value="RHAMNOSYLTRANSFERASE WBBL"/>
    <property type="match status" value="1"/>
</dbReference>
<reference evidence="3 4" key="1">
    <citation type="submission" date="2018-11" db="EMBL/GenBank/DDBJ databases">
        <authorList>
            <consortium name="Pathogen Informatics"/>
        </authorList>
    </citation>
    <scope>NUCLEOTIDE SEQUENCE [LARGE SCALE GENOMIC DNA]</scope>
    <source>
        <strain evidence="3 4">NCTC11458</strain>
    </source>
</reference>
<dbReference type="Gene3D" id="3.90.550.10">
    <property type="entry name" value="Spore Coat Polysaccharide Biosynthesis Protein SpsA, Chain A"/>
    <property type="match status" value="1"/>
</dbReference>
<dbReference type="InterPro" id="IPR029044">
    <property type="entry name" value="Nucleotide-diphossugar_trans"/>
</dbReference>
<keyword evidence="1" id="KW-1133">Transmembrane helix</keyword>
<keyword evidence="3" id="KW-0328">Glycosyltransferase</keyword>
<accession>A0A7Z8YD35</accession>
<dbReference type="RefSeq" id="WP_181831345.1">
    <property type="nucleotide sequence ID" value="NZ_UYIQ01000001.1"/>
</dbReference>
<dbReference type="InterPro" id="IPR001173">
    <property type="entry name" value="Glyco_trans_2-like"/>
</dbReference>
<evidence type="ECO:0000313" key="4">
    <source>
        <dbReference type="Proteomes" id="UP000276733"/>
    </source>
</evidence>